<dbReference type="Pfam" id="PF02149">
    <property type="entry name" value="KA1"/>
    <property type="match status" value="1"/>
</dbReference>
<keyword evidence="8 13" id="KW-0547">Nucleotide-binding</keyword>
<dbReference type="FunFam" id="1.10.510.10:FF:000333">
    <property type="entry name" value="Non-specific serine/threonine protein kinase"/>
    <property type="match status" value="1"/>
</dbReference>
<feature type="compositionally biased region" description="Basic and acidic residues" evidence="14">
    <location>
        <begin position="630"/>
        <end position="640"/>
    </location>
</feature>
<evidence type="ECO:0000256" key="2">
    <source>
        <dbReference type="ARBA" id="ARBA00010791"/>
    </source>
</evidence>
<evidence type="ECO:0000256" key="4">
    <source>
        <dbReference type="ARBA" id="ARBA00022490"/>
    </source>
</evidence>
<dbReference type="InterPro" id="IPR001772">
    <property type="entry name" value="KA1_dom"/>
</dbReference>
<evidence type="ECO:0000256" key="8">
    <source>
        <dbReference type="ARBA" id="ARBA00022741"/>
    </source>
</evidence>
<comment type="similarity">
    <text evidence="2">Belongs to the protein kinase superfamily. CAMK Ser/Thr protein kinase family. NIM1 subfamily.</text>
</comment>
<dbReference type="GO" id="GO:0004674">
    <property type="term" value="F:protein serine/threonine kinase activity"/>
    <property type="evidence" value="ECO:0007669"/>
    <property type="project" value="UniProtKB-KW"/>
</dbReference>
<comment type="subcellular location">
    <subcellularLocation>
        <location evidence="1">Cytoplasm</location>
    </subcellularLocation>
</comment>
<comment type="catalytic activity">
    <reaction evidence="12">
        <text>L-seryl-[protein] + ATP = O-phospho-L-seryl-[protein] + ADP + H(+)</text>
        <dbReference type="Rhea" id="RHEA:17989"/>
        <dbReference type="Rhea" id="RHEA-COMP:9863"/>
        <dbReference type="Rhea" id="RHEA-COMP:11604"/>
        <dbReference type="ChEBI" id="CHEBI:15378"/>
        <dbReference type="ChEBI" id="CHEBI:29999"/>
        <dbReference type="ChEBI" id="CHEBI:30616"/>
        <dbReference type="ChEBI" id="CHEBI:83421"/>
        <dbReference type="ChEBI" id="CHEBI:456216"/>
        <dbReference type="EC" id="2.7.11.1"/>
    </reaction>
</comment>
<dbReference type="InterPro" id="IPR011009">
    <property type="entry name" value="Kinase-like_dom_sf"/>
</dbReference>
<dbReference type="PROSITE" id="PS50032">
    <property type="entry name" value="KA1"/>
    <property type="match status" value="1"/>
</dbReference>
<comment type="catalytic activity">
    <reaction evidence="11">
        <text>L-threonyl-[protein] + ATP = O-phospho-L-threonyl-[protein] + ADP + H(+)</text>
        <dbReference type="Rhea" id="RHEA:46608"/>
        <dbReference type="Rhea" id="RHEA-COMP:11060"/>
        <dbReference type="Rhea" id="RHEA-COMP:11605"/>
        <dbReference type="ChEBI" id="CHEBI:15378"/>
        <dbReference type="ChEBI" id="CHEBI:30013"/>
        <dbReference type="ChEBI" id="CHEBI:30616"/>
        <dbReference type="ChEBI" id="CHEBI:61977"/>
        <dbReference type="ChEBI" id="CHEBI:456216"/>
        <dbReference type="EC" id="2.7.11.1"/>
    </reaction>
</comment>
<feature type="region of interest" description="Disordered" evidence="14">
    <location>
        <begin position="798"/>
        <end position="894"/>
    </location>
</feature>
<dbReference type="Gene3D" id="1.10.510.10">
    <property type="entry name" value="Transferase(Phosphotransferase) domain 1"/>
    <property type="match status" value="1"/>
</dbReference>
<dbReference type="GO" id="GO:0106310">
    <property type="term" value="F:protein serine kinase activity"/>
    <property type="evidence" value="ECO:0007669"/>
    <property type="project" value="RHEA"/>
</dbReference>
<feature type="compositionally biased region" description="Basic and acidic residues" evidence="14">
    <location>
        <begin position="830"/>
        <end position="842"/>
    </location>
</feature>
<keyword evidence="7" id="KW-0808">Transferase</keyword>
<dbReference type="CDD" id="cd14077">
    <property type="entry name" value="STKc_Kin1_2"/>
    <property type="match status" value="1"/>
</dbReference>
<dbReference type="EMBL" id="KZ613476">
    <property type="protein sequence ID" value="PMD22874.1"/>
    <property type="molecule type" value="Genomic_DNA"/>
</dbReference>
<feature type="compositionally biased region" description="Basic and acidic residues" evidence="14">
    <location>
        <begin position="545"/>
        <end position="555"/>
    </location>
</feature>
<keyword evidence="10 13" id="KW-0067">ATP-binding</keyword>
<evidence type="ECO:0000256" key="5">
    <source>
        <dbReference type="ARBA" id="ARBA00022527"/>
    </source>
</evidence>
<evidence type="ECO:0000313" key="18">
    <source>
        <dbReference type="Proteomes" id="UP000235672"/>
    </source>
</evidence>
<evidence type="ECO:0000256" key="3">
    <source>
        <dbReference type="ARBA" id="ARBA00012513"/>
    </source>
</evidence>
<dbReference type="OrthoDB" id="1928777at2759"/>
<keyword evidence="9 17" id="KW-0418">Kinase</keyword>
<feature type="region of interest" description="Disordered" evidence="14">
    <location>
        <begin position="1"/>
        <end position="38"/>
    </location>
</feature>
<feature type="region of interest" description="Disordered" evidence="14">
    <location>
        <begin position="70"/>
        <end position="95"/>
    </location>
</feature>
<feature type="compositionally biased region" description="Polar residues" evidence="14">
    <location>
        <begin position="865"/>
        <end position="883"/>
    </location>
</feature>
<feature type="compositionally biased region" description="Basic and acidic residues" evidence="14">
    <location>
        <begin position="694"/>
        <end position="713"/>
    </location>
</feature>
<dbReference type="PROSITE" id="PS00107">
    <property type="entry name" value="PROTEIN_KINASE_ATP"/>
    <property type="match status" value="1"/>
</dbReference>
<evidence type="ECO:0000259" key="15">
    <source>
        <dbReference type="PROSITE" id="PS50011"/>
    </source>
</evidence>
<evidence type="ECO:0000313" key="17">
    <source>
        <dbReference type="EMBL" id="PMD22874.1"/>
    </source>
</evidence>
<evidence type="ECO:0000256" key="13">
    <source>
        <dbReference type="PROSITE-ProRule" id="PRU10141"/>
    </source>
</evidence>
<sequence length="948" mass="104320">MATSVANGGGPAPIVSAQESRPQGKSGKSRTTIPAPSGTFVLGKTIGAGSMGKVKLARKVEGGEQVAVKIVPRGSTDDGHNQSRADRERADHSKEVRTAREAAIVTLLDHPYICAMRDVVRTTYHWYMLFEYVNGGQMLDYIISHGRLKEKQARKFSRQIASALDYCHRNSIVHRDLKIENILISKTGDIKIIDFGLSNLFAPRGHLKTFCGSLYFAAPELLQAKAYTGPEVDVWSFGIVLYVLVCGKVPFDDQSMPALHAKIKKGIVDYPNWLSPECKNLISRMLVTDPRQRATLQEIMNHNWMIKGFGTPPENYLPVREPLQLPLDPSVVQAMTGFDFGSPETISAQLTEVLESVEYQRAVKLAMHEKEIQAPPKDAEKKRGFGFDFYKRRSSTTSRDTLSAPSSEALALGSDPVNAFHPLISVYYLVREKQERDRLIANPGAPSMPRSPGEAPLQVADIPPPKPAHTNAAAYEMAGEKPTGGRSRPRARTHGEDEVVETMKNTKIAGGPVSPAIIEPPPETPRKESMGAGILRRFSTRRRKEPSEKSTDRSHPPSVHVQSLHEPQTLRKSFSVRRTRERDRDGPPSSMLRSGSSQPRHSDLLTPPGTADNSRTAKKLGRSASVNSAEFRRKENRRGGSEALPPRVTYKEPPPTSGSDHSTVNEKAPRDGDQQQTHLSPKSATTRAKSLGHARRESIQARRARREEAREANVPEETDVELGDASGLSTERVENAENAKPVFLKGLFSVSTTSTKPVQVIRSDIIRVLKQLGVDYTEIRGGFSCRHTPSIDLKKVIDLPPSSHGNQTPGHRRRISFVGFMGGGGNSNSLDREREDFREAEKSPQTPRTPGRNHNRSGGGGGADNSFTNSDASDESVNGNHRGSSARAVGETSTHVQSELGGSMILEFEIFIVKVPLLSLHGIQFKRLAGGTWQYKNMADQILRELRL</sequence>
<dbReference type="GO" id="GO:0005737">
    <property type="term" value="C:cytoplasm"/>
    <property type="evidence" value="ECO:0007669"/>
    <property type="project" value="UniProtKB-SubCell"/>
</dbReference>
<keyword evidence="18" id="KW-1185">Reference proteome</keyword>
<feature type="compositionally biased region" description="Polar residues" evidence="14">
    <location>
        <begin position="674"/>
        <end position="688"/>
    </location>
</feature>
<dbReference type="PANTHER" id="PTHR24346:SF82">
    <property type="entry name" value="KP78A-RELATED"/>
    <property type="match status" value="1"/>
</dbReference>
<dbReference type="STRING" id="1745343.A0A2J6Q9E8"/>
<feature type="compositionally biased region" description="Basic and acidic residues" evidence="14">
    <location>
        <begin position="75"/>
        <end position="95"/>
    </location>
</feature>
<evidence type="ECO:0000256" key="9">
    <source>
        <dbReference type="ARBA" id="ARBA00022777"/>
    </source>
</evidence>
<evidence type="ECO:0000259" key="16">
    <source>
        <dbReference type="PROSITE" id="PS50032"/>
    </source>
</evidence>
<dbReference type="SUPFAM" id="SSF103243">
    <property type="entry name" value="KA1-like"/>
    <property type="match status" value="1"/>
</dbReference>
<evidence type="ECO:0000256" key="7">
    <source>
        <dbReference type="ARBA" id="ARBA00022679"/>
    </source>
</evidence>
<evidence type="ECO:0000256" key="14">
    <source>
        <dbReference type="SAM" id="MobiDB-lite"/>
    </source>
</evidence>
<dbReference type="Pfam" id="PF00069">
    <property type="entry name" value="Pkinase"/>
    <property type="match status" value="1"/>
</dbReference>
<dbReference type="GO" id="GO:0005524">
    <property type="term" value="F:ATP binding"/>
    <property type="evidence" value="ECO:0007669"/>
    <property type="project" value="UniProtKB-UniRule"/>
</dbReference>
<feature type="binding site" evidence="13">
    <location>
        <position position="69"/>
    </location>
    <ligand>
        <name>ATP</name>
        <dbReference type="ChEBI" id="CHEBI:30616"/>
    </ligand>
</feature>
<dbReference type="PROSITE" id="PS50011">
    <property type="entry name" value="PROTEIN_KINASE_DOM"/>
    <property type="match status" value="1"/>
</dbReference>
<dbReference type="InterPro" id="IPR008271">
    <property type="entry name" value="Ser/Thr_kinase_AS"/>
</dbReference>
<organism evidence="17 18">
    <name type="scientific">Hyaloscypha hepaticicola</name>
    <dbReference type="NCBI Taxonomy" id="2082293"/>
    <lineage>
        <taxon>Eukaryota</taxon>
        <taxon>Fungi</taxon>
        <taxon>Dikarya</taxon>
        <taxon>Ascomycota</taxon>
        <taxon>Pezizomycotina</taxon>
        <taxon>Leotiomycetes</taxon>
        <taxon>Helotiales</taxon>
        <taxon>Hyaloscyphaceae</taxon>
        <taxon>Hyaloscypha</taxon>
    </lineage>
</organism>
<dbReference type="InterPro" id="IPR017441">
    <property type="entry name" value="Protein_kinase_ATP_BS"/>
</dbReference>
<dbReference type="EC" id="2.7.11.1" evidence="3"/>
<feature type="domain" description="Protein kinase" evidence="15">
    <location>
        <begin position="40"/>
        <end position="305"/>
    </location>
</feature>
<evidence type="ECO:0000256" key="1">
    <source>
        <dbReference type="ARBA" id="ARBA00004496"/>
    </source>
</evidence>
<reference evidence="17 18" key="1">
    <citation type="submission" date="2016-05" db="EMBL/GenBank/DDBJ databases">
        <title>A degradative enzymes factory behind the ericoid mycorrhizal symbiosis.</title>
        <authorList>
            <consortium name="DOE Joint Genome Institute"/>
            <person name="Martino E."/>
            <person name="Morin E."/>
            <person name="Grelet G."/>
            <person name="Kuo A."/>
            <person name="Kohler A."/>
            <person name="Daghino S."/>
            <person name="Barry K."/>
            <person name="Choi C."/>
            <person name="Cichocki N."/>
            <person name="Clum A."/>
            <person name="Copeland A."/>
            <person name="Hainaut M."/>
            <person name="Haridas S."/>
            <person name="Labutti K."/>
            <person name="Lindquist E."/>
            <person name="Lipzen A."/>
            <person name="Khouja H.-R."/>
            <person name="Murat C."/>
            <person name="Ohm R."/>
            <person name="Olson A."/>
            <person name="Spatafora J."/>
            <person name="Veneault-Fourrey C."/>
            <person name="Henrissat B."/>
            <person name="Grigoriev I."/>
            <person name="Martin F."/>
            <person name="Perotto S."/>
        </authorList>
    </citation>
    <scope>NUCLEOTIDE SEQUENCE [LARGE SCALE GENOMIC DNA]</scope>
    <source>
        <strain evidence="17 18">UAMH 7357</strain>
    </source>
</reference>
<dbReference type="PANTHER" id="PTHR24346">
    <property type="entry name" value="MAP/MICROTUBULE AFFINITY-REGULATING KINASE"/>
    <property type="match status" value="1"/>
</dbReference>
<dbReference type="CDD" id="cd12121">
    <property type="entry name" value="MARK_C_like"/>
    <property type="match status" value="1"/>
</dbReference>
<accession>A0A2J6Q9E8</accession>
<keyword evidence="5" id="KW-0723">Serine/threonine-protein kinase</keyword>
<dbReference type="GO" id="GO:0035556">
    <property type="term" value="P:intracellular signal transduction"/>
    <property type="evidence" value="ECO:0007669"/>
    <property type="project" value="TreeGrafter"/>
</dbReference>
<dbReference type="SMART" id="SM00220">
    <property type="entry name" value="S_TKc"/>
    <property type="match status" value="1"/>
</dbReference>
<protein>
    <recommendedName>
        <fullName evidence="3">non-specific serine/threonine protein kinase</fullName>
        <ecNumber evidence="3">2.7.11.1</ecNumber>
    </recommendedName>
</protein>
<gene>
    <name evidence="17" type="ORF">NA56DRAFT_569374</name>
</gene>
<keyword evidence="4" id="KW-0963">Cytoplasm</keyword>
<feature type="compositionally biased region" description="Basic and acidic residues" evidence="14">
    <location>
        <begin position="663"/>
        <end position="673"/>
    </location>
</feature>
<proteinExistence type="inferred from homology"/>
<name>A0A2J6Q9E8_9HELO</name>
<dbReference type="GO" id="GO:0071944">
    <property type="term" value="C:cell periphery"/>
    <property type="evidence" value="ECO:0007669"/>
    <property type="project" value="UniProtKB-ARBA"/>
</dbReference>
<feature type="domain" description="KA1" evidence="16">
    <location>
        <begin position="899"/>
        <end position="948"/>
    </location>
</feature>
<evidence type="ECO:0000256" key="11">
    <source>
        <dbReference type="ARBA" id="ARBA00047899"/>
    </source>
</evidence>
<evidence type="ECO:0000256" key="12">
    <source>
        <dbReference type="ARBA" id="ARBA00048679"/>
    </source>
</evidence>
<evidence type="ECO:0000256" key="10">
    <source>
        <dbReference type="ARBA" id="ARBA00022840"/>
    </source>
</evidence>
<feature type="region of interest" description="Disordered" evidence="14">
    <location>
        <begin position="441"/>
        <end position="728"/>
    </location>
</feature>
<evidence type="ECO:0000256" key="6">
    <source>
        <dbReference type="ARBA" id="ARBA00022553"/>
    </source>
</evidence>
<dbReference type="AlphaFoldDB" id="A0A2J6Q9E8"/>
<dbReference type="Gene3D" id="3.30.310.80">
    <property type="entry name" value="Kinase associated domain 1, KA1"/>
    <property type="match status" value="1"/>
</dbReference>
<dbReference type="SUPFAM" id="SSF56112">
    <property type="entry name" value="Protein kinase-like (PK-like)"/>
    <property type="match status" value="1"/>
</dbReference>
<dbReference type="Proteomes" id="UP000235672">
    <property type="component" value="Unassembled WGS sequence"/>
</dbReference>
<keyword evidence="6" id="KW-0597">Phosphoprotein</keyword>
<dbReference type="InterPro" id="IPR028375">
    <property type="entry name" value="KA1/Ssp2_C"/>
</dbReference>
<dbReference type="InterPro" id="IPR000719">
    <property type="entry name" value="Prot_kinase_dom"/>
</dbReference>
<dbReference type="PROSITE" id="PS00108">
    <property type="entry name" value="PROTEIN_KINASE_ST"/>
    <property type="match status" value="1"/>
</dbReference>
<dbReference type="GO" id="GO:0000226">
    <property type="term" value="P:microtubule cytoskeleton organization"/>
    <property type="evidence" value="ECO:0007669"/>
    <property type="project" value="TreeGrafter"/>
</dbReference>